<comment type="caution">
    <text evidence="2">The sequence shown here is derived from an EMBL/GenBank/DDBJ whole genome shotgun (WGS) entry which is preliminary data.</text>
</comment>
<feature type="compositionally biased region" description="Acidic residues" evidence="1">
    <location>
        <begin position="192"/>
        <end position="201"/>
    </location>
</feature>
<feature type="compositionally biased region" description="Acidic residues" evidence="1">
    <location>
        <begin position="28"/>
        <end position="39"/>
    </location>
</feature>
<evidence type="ECO:0000313" key="3">
    <source>
        <dbReference type="Proteomes" id="UP000265515"/>
    </source>
</evidence>
<dbReference type="AlphaFoldDB" id="A0A388M8F6"/>
<evidence type="ECO:0000256" key="1">
    <source>
        <dbReference type="SAM" id="MobiDB-lite"/>
    </source>
</evidence>
<protein>
    <submittedName>
        <fullName evidence="2">Uncharacterized protein</fullName>
    </submittedName>
</protein>
<feature type="compositionally biased region" description="Polar residues" evidence="1">
    <location>
        <begin position="136"/>
        <end position="156"/>
    </location>
</feature>
<name>A0A388M8F6_CHABU</name>
<keyword evidence="3" id="KW-1185">Reference proteome</keyword>
<accession>A0A388M8F6</accession>
<organism evidence="2 3">
    <name type="scientific">Chara braunii</name>
    <name type="common">Braun's stonewort</name>
    <dbReference type="NCBI Taxonomy" id="69332"/>
    <lineage>
        <taxon>Eukaryota</taxon>
        <taxon>Viridiplantae</taxon>
        <taxon>Streptophyta</taxon>
        <taxon>Charophyceae</taxon>
        <taxon>Charales</taxon>
        <taxon>Characeae</taxon>
        <taxon>Chara</taxon>
    </lineage>
</organism>
<feature type="region of interest" description="Disordered" evidence="1">
    <location>
        <begin position="17"/>
        <end position="201"/>
    </location>
</feature>
<reference evidence="2 3" key="1">
    <citation type="journal article" date="2018" name="Cell">
        <title>The Chara Genome: Secondary Complexity and Implications for Plant Terrestrialization.</title>
        <authorList>
            <person name="Nishiyama T."/>
            <person name="Sakayama H."/>
            <person name="Vries J.D."/>
            <person name="Buschmann H."/>
            <person name="Saint-Marcoux D."/>
            <person name="Ullrich K.K."/>
            <person name="Haas F.B."/>
            <person name="Vanderstraeten L."/>
            <person name="Becker D."/>
            <person name="Lang D."/>
            <person name="Vosolsobe S."/>
            <person name="Rombauts S."/>
            <person name="Wilhelmsson P.K.I."/>
            <person name="Janitza P."/>
            <person name="Kern R."/>
            <person name="Heyl A."/>
            <person name="Rumpler F."/>
            <person name="Villalobos L.I.A.C."/>
            <person name="Clay J.M."/>
            <person name="Skokan R."/>
            <person name="Toyoda A."/>
            <person name="Suzuki Y."/>
            <person name="Kagoshima H."/>
            <person name="Schijlen E."/>
            <person name="Tajeshwar N."/>
            <person name="Catarino B."/>
            <person name="Hetherington A.J."/>
            <person name="Saltykova A."/>
            <person name="Bonnot C."/>
            <person name="Breuninger H."/>
            <person name="Symeonidi A."/>
            <person name="Radhakrishnan G.V."/>
            <person name="Van Nieuwerburgh F."/>
            <person name="Deforce D."/>
            <person name="Chang C."/>
            <person name="Karol K.G."/>
            <person name="Hedrich R."/>
            <person name="Ulvskov P."/>
            <person name="Glockner G."/>
            <person name="Delwiche C.F."/>
            <person name="Petrasek J."/>
            <person name="Van de Peer Y."/>
            <person name="Friml J."/>
            <person name="Beilby M."/>
            <person name="Dolan L."/>
            <person name="Kohara Y."/>
            <person name="Sugano S."/>
            <person name="Fujiyama A."/>
            <person name="Delaux P.-M."/>
            <person name="Quint M."/>
            <person name="TheiBen G."/>
            <person name="Hagemann M."/>
            <person name="Harholt J."/>
            <person name="Dunand C."/>
            <person name="Zachgo S."/>
            <person name="Langdale J."/>
            <person name="Maumus F."/>
            <person name="Straeten D.V.D."/>
            <person name="Gould S.B."/>
            <person name="Rensing S.A."/>
        </authorList>
    </citation>
    <scope>NUCLEOTIDE SEQUENCE [LARGE SCALE GENOMIC DNA]</scope>
    <source>
        <strain evidence="2 3">S276</strain>
    </source>
</reference>
<evidence type="ECO:0000313" key="2">
    <source>
        <dbReference type="EMBL" id="GBG90742.1"/>
    </source>
</evidence>
<gene>
    <name evidence="2" type="ORF">CBR_g51249</name>
</gene>
<sequence>MAATVIANENTDVVVDDWTSATRQLSEPDAEAVESEPAPESDSIPTPLDNQEDDDGTPSSSPSTLPLRQEPATNSSGAPVEEEPVQEPPSAIGSEETLRPAPPSPPISEEIVDDDVISKPSEEPLPPVSGSDEDVQPSNATQNPLPINEAPSSPSTVEGEEEVGEEGVSIPPSTPSDEWSDIISDGPPTPPSDEEPVPISD</sequence>
<feature type="compositionally biased region" description="Low complexity" evidence="1">
    <location>
        <begin position="57"/>
        <end position="67"/>
    </location>
</feature>
<proteinExistence type="predicted"/>
<dbReference type="EMBL" id="BFEA01000837">
    <property type="protein sequence ID" value="GBG90742.1"/>
    <property type="molecule type" value="Genomic_DNA"/>
</dbReference>
<dbReference type="Proteomes" id="UP000265515">
    <property type="component" value="Unassembled WGS sequence"/>
</dbReference>
<dbReference type="Gramene" id="GBG90742">
    <property type="protein sequence ID" value="GBG90742"/>
    <property type="gene ID" value="CBR_g51249"/>
</dbReference>